<dbReference type="PANTHER" id="PTHR15907">
    <property type="entry name" value="DUF614 FAMILY PROTEIN-RELATED"/>
    <property type="match status" value="1"/>
</dbReference>
<keyword evidence="3" id="KW-1185">Reference proteome</keyword>
<evidence type="ECO:0000313" key="3">
    <source>
        <dbReference type="Proteomes" id="UP001497497"/>
    </source>
</evidence>
<evidence type="ECO:0000256" key="1">
    <source>
        <dbReference type="ARBA" id="ARBA00009024"/>
    </source>
</evidence>
<dbReference type="Proteomes" id="UP001497497">
    <property type="component" value="Unassembled WGS sequence"/>
</dbReference>
<organism evidence="2 3">
    <name type="scientific">Lymnaea stagnalis</name>
    <name type="common">Great pond snail</name>
    <name type="synonym">Helix stagnalis</name>
    <dbReference type="NCBI Taxonomy" id="6523"/>
    <lineage>
        <taxon>Eukaryota</taxon>
        <taxon>Metazoa</taxon>
        <taxon>Spiralia</taxon>
        <taxon>Lophotrochozoa</taxon>
        <taxon>Mollusca</taxon>
        <taxon>Gastropoda</taxon>
        <taxon>Heterobranchia</taxon>
        <taxon>Euthyneura</taxon>
        <taxon>Panpulmonata</taxon>
        <taxon>Hygrophila</taxon>
        <taxon>Lymnaeoidea</taxon>
        <taxon>Lymnaeidae</taxon>
        <taxon>Lymnaea</taxon>
    </lineage>
</organism>
<sequence length="97" mass="10947">MSKEWTHELFGCFDNVGICLLAHLVPCYLFGRLASDVGESCLICMLIDMFIYPWPHICIRGKVREQRDISGTIISDVVQVLCCSCCALAQEAQEMEE</sequence>
<protein>
    <submittedName>
        <fullName evidence="2">Uncharacterized protein</fullName>
    </submittedName>
</protein>
<comment type="similarity">
    <text evidence="1">Belongs to the cornifelin family.</text>
</comment>
<comment type="caution">
    <text evidence="2">The sequence shown here is derived from an EMBL/GenBank/DDBJ whole genome shotgun (WGS) entry which is preliminary data.</text>
</comment>
<gene>
    <name evidence="2" type="ORF">GSLYS_00004497001</name>
</gene>
<dbReference type="InterPro" id="IPR006461">
    <property type="entry name" value="PLAC_motif_containing"/>
</dbReference>
<dbReference type="Pfam" id="PF04749">
    <property type="entry name" value="PLAC8"/>
    <property type="match status" value="1"/>
</dbReference>
<proteinExistence type="inferred from homology"/>
<evidence type="ECO:0000313" key="2">
    <source>
        <dbReference type="EMBL" id="CAL1530364.1"/>
    </source>
</evidence>
<dbReference type="EMBL" id="CAXITT010000068">
    <property type="protein sequence ID" value="CAL1530364.1"/>
    <property type="molecule type" value="Genomic_DNA"/>
</dbReference>
<name>A0AAV2HAI8_LYMST</name>
<dbReference type="NCBIfam" id="TIGR01571">
    <property type="entry name" value="A_thal_Cys_rich"/>
    <property type="match status" value="1"/>
</dbReference>
<reference evidence="2 3" key="1">
    <citation type="submission" date="2024-04" db="EMBL/GenBank/DDBJ databases">
        <authorList>
            <consortium name="Genoscope - CEA"/>
            <person name="William W."/>
        </authorList>
    </citation>
    <scope>NUCLEOTIDE SEQUENCE [LARGE SCALE GENOMIC DNA]</scope>
</reference>
<accession>A0AAV2HAI8</accession>
<dbReference type="AlphaFoldDB" id="A0AAV2HAI8"/>